<evidence type="ECO:0000256" key="1">
    <source>
        <dbReference type="SAM" id="MobiDB-lite"/>
    </source>
</evidence>
<reference evidence="2 3" key="1">
    <citation type="journal article" date="2019" name="Nat. Ecol. Evol.">
        <title>Megaphylogeny resolves global patterns of mushroom evolution.</title>
        <authorList>
            <person name="Varga T."/>
            <person name="Krizsan K."/>
            <person name="Foldi C."/>
            <person name="Dima B."/>
            <person name="Sanchez-Garcia M."/>
            <person name="Sanchez-Ramirez S."/>
            <person name="Szollosi G.J."/>
            <person name="Szarkandi J.G."/>
            <person name="Papp V."/>
            <person name="Albert L."/>
            <person name="Andreopoulos W."/>
            <person name="Angelini C."/>
            <person name="Antonin V."/>
            <person name="Barry K.W."/>
            <person name="Bougher N.L."/>
            <person name="Buchanan P."/>
            <person name="Buyck B."/>
            <person name="Bense V."/>
            <person name="Catcheside P."/>
            <person name="Chovatia M."/>
            <person name="Cooper J."/>
            <person name="Damon W."/>
            <person name="Desjardin D."/>
            <person name="Finy P."/>
            <person name="Geml J."/>
            <person name="Haridas S."/>
            <person name="Hughes K."/>
            <person name="Justo A."/>
            <person name="Karasinski D."/>
            <person name="Kautmanova I."/>
            <person name="Kiss B."/>
            <person name="Kocsube S."/>
            <person name="Kotiranta H."/>
            <person name="LaButti K.M."/>
            <person name="Lechner B.E."/>
            <person name="Liimatainen K."/>
            <person name="Lipzen A."/>
            <person name="Lukacs Z."/>
            <person name="Mihaltcheva S."/>
            <person name="Morgado L.N."/>
            <person name="Niskanen T."/>
            <person name="Noordeloos M.E."/>
            <person name="Ohm R.A."/>
            <person name="Ortiz-Santana B."/>
            <person name="Ovrebo C."/>
            <person name="Racz N."/>
            <person name="Riley R."/>
            <person name="Savchenko A."/>
            <person name="Shiryaev A."/>
            <person name="Soop K."/>
            <person name="Spirin V."/>
            <person name="Szebenyi C."/>
            <person name="Tomsovsky M."/>
            <person name="Tulloss R.E."/>
            <person name="Uehling J."/>
            <person name="Grigoriev I.V."/>
            <person name="Vagvolgyi C."/>
            <person name="Papp T."/>
            <person name="Martin F.M."/>
            <person name="Miettinen O."/>
            <person name="Hibbett D.S."/>
            <person name="Nagy L.G."/>
        </authorList>
    </citation>
    <scope>NUCLEOTIDE SEQUENCE [LARGE SCALE GENOMIC DNA]</scope>
    <source>
        <strain evidence="2 3">CBS 166.37</strain>
    </source>
</reference>
<gene>
    <name evidence="2" type="ORF">BDQ12DRAFT_687391</name>
</gene>
<dbReference type="AlphaFoldDB" id="A0A5C3LT24"/>
<protein>
    <submittedName>
        <fullName evidence="2">Uncharacterized protein</fullName>
    </submittedName>
</protein>
<evidence type="ECO:0000313" key="2">
    <source>
        <dbReference type="EMBL" id="TFK35922.1"/>
    </source>
</evidence>
<name>A0A5C3LT24_9AGAR</name>
<feature type="region of interest" description="Disordered" evidence="1">
    <location>
        <begin position="1"/>
        <end position="31"/>
    </location>
</feature>
<proteinExistence type="predicted"/>
<accession>A0A5C3LT24</accession>
<dbReference type="EMBL" id="ML213617">
    <property type="protein sequence ID" value="TFK35922.1"/>
    <property type="molecule type" value="Genomic_DNA"/>
</dbReference>
<organism evidence="2 3">
    <name type="scientific">Crucibulum laeve</name>
    <dbReference type="NCBI Taxonomy" id="68775"/>
    <lineage>
        <taxon>Eukaryota</taxon>
        <taxon>Fungi</taxon>
        <taxon>Dikarya</taxon>
        <taxon>Basidiomycota</taxon>
        <taxon>Agaricomycotina</taxon>
        <taxon>Agaricomycetes</taxon>
        <taxon>Agaricomycetidae</taxon>
        <taxon>Agaricales</taxon>
        <taxon>Agaricineae</taxon>
        <taxon>Nidulariaceae</taxon>
        <taxon>Crucibulum</taxon>
    </lineage>
</organism>
<sequence>MLSKRGSNLFGPSLSRFPLSTSPSLSVESARSTLHRSTHSAAYPPTPFLSPRTHGVAFVIIVLVLPASVRDCPLLEGPA</sequence>
<evidence type="ECO:0000313" key="3">
    <source>
        <dbReference type="Proteomes" id="UP000308652"/>
    </source>
</evidence>
<feature type="compositionally biased region" description="Polar residues" evidence="1">
    <location>
        <begin position="18"/>
        <end position="31"/>
    </location>
</feature>
<keyword evidence="3" id="KW-1185">Reference proteome</keyword>
<dbReference type="Proteomes" id="UP000308652">
    <property type="component" value="Unassembled WGS sequence"/>
</dbReference>